<keyword evidence="3" id="KW-0238">DNA-binding</keyword>
<dbReference type="EMBL" id="CAEZSB010000011">
    <property type="protein sequence ID" value="CAB4530347.1"/>
    <property type="molecule type" value="Genomic_DNA"/>
</dbReference>
<dbReference type="CDD" id="cd17535">
    <property type="entry name" value="REC_NarL-like"/>
    <property type="match status" value="1"/>
</dbReference>
<dbReference type="SUPFAM" id="SSF46894">
    <property type="entry name" value="C-terminal effector domain of the bipartite response regulators"/>
    <property type="match status" value="1"/>
</dbReference>
<evidence type="ECO:0000259" key="6">
    <source>
        <dbReference type="PROSITE" id="PS50110"/>
    </source>
</evidence>
<reference evidence="7" key="1">
    <citation type="submission" date="2020-05" db="EMBL/GenBank/DDBJ databases">
        <authorList>
            <person name="Chiriac C."/>
            <person name="Salcher M."/>
            <person name="Ghai R."/>
            <person name="Kavagutti S V."/>
        </authorList>
    </citation>
    <scope>NUCLEOTIDE SEQUENCE</scope>
</reference>
<name>A0A6J6AVA0_9ZZZZ</name>
<dbReference type="PANTHER" id="PTHR43214:SF41">
    <property type="entry name" value="NITRATE_NITRITE RESPONSE REGULATOR PROTEIN NARP"/>
    <property type="match status" value="1"/>
</dbReference>
<evidence type="ECO:0000256" key="3">
    <source>
        <dbReference type="ARBA" id="ARBA00023125"/>
    </source>
</evidence>
<accession>A0A6J6AVA0</accession>
<protein>
    <submittedName>
        <fullName evidence="7">Unannotated protein</fullName>
    </submittedName>
</protein>
<feature type="domain" description="HTH luxR-type" evidence="5">
    <location>
        <begin position="130"/>
        <end position="195"/>
    </location>
</feature>
<evidence type="ECO:0000259" key="5">
    <source>
        <dbReference type="PROSITE" id="PS50043"/>
    </source>
</evidence>
<dbReference type="PRINTS" id="PR00038">
    <property type="entry name" value="HTHLUXR"/>
</dbReference>
<dbReference type="Gene3D" id="3.40.50.2300">
    <property type="match status" value="1"/>
</dbReference>
<dbReference type="InterPro" id="IPR016032">
    <property type="entry name" value="Sig_transdc_resp-reg_C-effctor"/>
</dbReference>
<evidence type="ECO:0000256" key="2">
    <source>
        <dbReference type="ARBA" id="ARBA00023015"/>
    </source>
</evidence>
<dbReference type="InterPro" id="IPR001789">
    <property type="entry name" value="Sig_transdc_resp-reg_receiver"/>
</dbReference>
<dbReference type="InterPro" id="IPR058245">
    <property type="entry name" value="NreC/VraR/RcsB-like_REC"/>
</dbReference>
<dbReference type="PROSITE" id="PS50043">
    <property type="entry name" value="HTH_LUXR_2"/>
    <property type="match status" value="1"/>
</dbReference>
<dbReference type="GO" id="GO:0003677">
    <property type="term" value="F:DNA binding"/>
    <property type="evidence" value="ECO:0007669"/>
    <property type="project" value="UniProtKB-KW"/>
</dbReference>
<feature type="domain" description="Response regulatory" evidence="6">
    <location>
        <begin position="2"/>
        <end position="117"/>
    </location>
</feature>
<dbReference type="Gene3D" id="1.10.10.10">
    <property type="entry name" value="Winged helix-like DNA-binding domain superfamily/Winged helix DNA-binding domain"/>
    <property type="match status" value="1"/>
</dbReference>
<dbReference type="Pfam" id="PF00196">
    <property type="entry name" value="GerE"/>
    <property type="match status" value="1"/>
</dbReference>
<dbReference type="InterPro" id="IPR011006">
    <property type="entry name" value="CheY-like_superfamily"/>
</dbReference>
<dbReference type="SUPFAM" id="SSF52172">
    <property type="entry name" value="CheY-like"/>
    <property type="match status" value="1"/>
</dbReference>
<organism evidence="7">
    <name type="scientific">freshwater metagenome</name>
    <dbReference type="NCBI Taxonomy" id="449393"/>
    <lineage>
        <taxon>unclassified sequences</taxon>
        <taxon>metagenomes</taxon>
        <taxon>ecological metagenomes</taxon>
    </lineage>
</organism>
<dbReference type="Pfam" id="PF00072">
    <property type="entry name" value="Response_reg"/>
    <property type="match status" value="1"/>
</dbReference>
<dbReference type="GO" id="GO:0000160">
    <property type="term" value="P:phosphorelay signal transduction system"/>
    <property type="evidence" value="ECO:0007669"/>
    <property type="project" value="InterPro"/>
</dbReference>
<dbReference type="PANTHER" id="PTHR43214">
    <property type="entry name" value="TWO-COMPONENT RESPONSE REGULATOR"/>
    <property type="match status" value="1"/>
</dbReference>
<keyword evidence="1" id="KW-0597">Phosphoprotein</keyword>
<dbReference type="GO" id="GO:0006355">
    <property type="term" value="P:regulation of DNA-templated transcription"/>
    <property type="evidence" value="ECO:0007669"/>
    <property type="project" value="InterPro"/>
</dbReference>
<keyword evidence="2" id="KW-0805">Transcription regulation</keyword>
<proteinExistence type="predicted"/>
<dbReference type="InterPro" id="IPR000792">
    <property type="entry name" value="Tscrpt_reg_LuxR_C"/>
</dbReference>
<dbReference type="PROSITE" id="PS00622">
    <property type="entry name" value="HTH_LUXR_1"/>
    <property type="match status" value="1"/>
</dbReference>
<dbReference type="InterPro" id="IPR036388">
    <property type="entry name" value="WH-like_DNA-bd_sf"/>
</dbReference>
<evidence type="ECO:0000313" key="7">
    <source>
        <dbReference type="EMBL" id="CAB4530347.1"/>
    </source>
</evidence>
<keyword evidence="4" id="KW-0804">Transcription</keyword>
<dbReference type="InterPro" id="IPR039420">
    <property type="entry name" value="WalR-like"/>
</dbReference>
<dbReference type="AlphaFoldDB" id="A0A6J6AVA0"/>
<dbReference type="SMART" id="SM00421">
    <property type="entry name" value="HTH_LUXR"/>
    <property type="match status" value="1"/>
</dbReference>
<sequence length="198" mass="21063">MKVLIVDDHAVVRQGLKAAIQTHGYEVAAVAGSINEAQAFMAQTNPDAIIIDINLPDGSGFELVTWARKLSPTIAIIVLTLNDGADYLRAAKNAGANAFIVKSAPLSDLLAALDFAISSPTSFSSKPIFKIGIDSGLTAREIDILQSINLGLSNTAISIHLFISVSTVKTHISSIFRKLEADNRVQALSIARERGLLL</sequence>
<evidence type="ECO:0000256" key="1">
    <source>
        <dbReference type="ARBA" id="ARBA00022553"/>
    </source>
</evidence>
<dbReference type="PROSITE" id="PS50110">
    <property type="entry name" value="RESPONSE_REGULATORY"/>
    <property type="match status" value="1"/>
</dbReference>
<dbReference type="CDD" id="cd06170">
    <property type="entry name" value="LuxR_C_like"/>
    <property type="match status" value="1"/>
</dbReference>
<gene>
    <name evidence="7" type="ORF">UFOPK1395_00213</name>
</gene>
<evidence type="ECO:0000256" key="4">
    <source>
        <dbReference type="ARBA" id="ARBA00023163"/>
    </source>
</evidence>
<dbReference type="SMART" id="SM00448">
    <property type="entry name" value="REC"/>
    <property type="match status" value="1"/>
</dbReference>